<dbReference type="EC" id="1.6.5.3" evidence="2"/>
<proteinExistence type="predicted"/>
<keyword evidence="2" id="KW-0560">Oxidoreductase</keyword>
<protein>
    <submittedName>
        <fullName evidence="2">NADH ubiquinone oxidoreductase chain A</fullName>
        <ecNumber evidence="2">1.6.5.3</ecNumber>
    </submittedName>
</protein>
<dbReference type="EMBL" id="CADCVV010000065">
    <property type="protein sequence ID" value="CAA9493100.1"/>
    <property type="molecule type" value="Genomic_DNA"/>
</dbReference>
<sequence>AGGLPPGARVPGPRRRRRARLHRHQRLAGPQAALADQVRALRVRASLRGHEQLPLRDQLLPDRHAVHPLRHRGRIPIPGGRPARGLRCLRPDRDHRVHRPPIRRLCVRVAAWSAGMEI</sequence>
<dbReference type="GO" id="GO:0016491">
    <property type="term" value="F:oxidoreductase activity"/>
    <property type="evidence" value="ECO:0007669"/>
    <property type="project" value="UniProtKB-KW"/>
</dbReference>
<reference evidence="2" key="1">
    <citation type="submission" date="2020-02" db="EMBL/GenBank/DDBJ databases">
        <authorList>
            <person name="Meier V. D."/>
        </authorList>
    </citation>
    <scope>NUCLEOTIDE SEQUENCE</scope>
    <source>
        <strain evidence="2">AVDCRST_MAG17</strain>
    </source>
</reference>
<keyword evidence="2" id="KW-0830">Ubiquinone</keyword>
<feature type="non-terminal residue" evidence="2">
    <location>
        <position position="1"/>
    </location>
</feature>
<evidence type="ECO:0000256" key="1">
    <source>
        <dbReference type="SAM" id="MobiDB-lite"/>
    </source>
</evidence>
<organism evidence="2">
    <name type="scientific">uncultured Solirubrobacterales bacterium</name>
    <dbReference type="NCBI Taxonomy" id="768556"/>
    <lineage>
        <taxon>Bacteria</taxon>
        <taxon>Bacillati</taxon>
        <taxon>Actinomycetota</taxon>
        <taxon>Thermoleophilia</taxon>
        <taxon>Solirubrobacterales</taxon>
        <taxon>environmental samples</taxon>
    </lineage>
</organism>
<feature type="region of interest" description="Disordered" evidence="1">
    <location>
        <begin position="1"/>
        <end position="31"/>
    </location>
</feature>
<dbReference type="AlphaFoldDB" id="A0A6J4SIE4"/>
<name>A0A6J4SIE4_9ACTN</name>
<gene>
    <name evidence="2" type="ORF">AVDCRST_MAG17-890</name>
</gene>
<feature type="compositionally biased region" description="Basic residues" evidence="1">
    <location>
        <begin position="12"/>
        <end position="26"/>
    </location>
</feature>
<accession>A0A6J4SIE4</accession>
<evidence type="ECO:0000313" key="2">
    <source>
        <dbReference type="EMBL" id="CAA9493100.1"/>
    </source>
</evidence>
<feature type="compositionally biased region" description="Low complexity" evidence="1">
    <location>
        <begin position="1"/>
        <end position="11"/>
    </location>
</feature>
<feature type="non-terminal residue" evidence="2">
    <location>
        <position position="118"/>
    </location>
</feature>